<dbReference type="InterPro" id="IPR007696">
    <property type="entry name" value="DNA_mismatch_repair_MutS_core"/>
</dbReference>
<dbReference type="InterPro" id="IPR036187">
    <property type="entry name" value="DNA_mismatch_repair_MutS_sf"/>
</dbReference>
<dbReference type="GO" id="GO:0140664">
    <property type="term" value="F:ATP-dependent DNA damage sensor activity"/>
    <property type="evidence" value="ECO:0007669"/>
    <property type="project" value="InterPro"/>
</dbReference>
<dbReference type="GO" id="GO:0005524">
    <property type="term" value="F:ATP binding"/>
    <property type="evidence" value="ECO:0007669"/>
    <property type="project" value="UniProtKB-KW"/>
</dbReference>
<dbReference type="Gene3D" id="3.40.50.300">
    <property type="entry name" value="P-loop containing nucleotide triphosphate hydrolases"/>
    <property type="match status" value="2"/>
</dbReference>
<feature type="domain" description="AAA+ ATPase" evidence="4">
    <location>
        <begin position="237"/>
        <end position="367"/>
    </location>
</feature>
<sequence length="869" mass="96669">MFLITDDQTIGDLRIFGKQDAAGIFDIYNNTHTRGGEVKLTAMFRAPLADVSAISNRSNIIGYFVQQQIVFPFEAALFDMAEKYLRDTGDDARLLGEKEINNGVTALISLLQAMDSFIRNTDMKAALAYRSEREKIETILADPALKPVLEERSGRLSFAAITAFDTLLRVKERPHIDALMEHIYTLDVYLSVARIARERQFAFPVAREKNSGILTVQGLYHPELKSPVRNNLDMMNGISTIFLTGANMAGKSTFLRAIGTAVYIAHMGFPVAAAAMEFSVVDALFTTINLPDNLGIGASHFYAEVLRVKKVADTLAQHKSVFVVFDELFRGTNVKDAQEATVAVTNDFARRHNSKFIISSHIVEAAEALGKNPAIGFSYLPTRMNGHTPEYTYTLEQGVTADRHGMIIIRNEGIIETLDKGLQQKAMPVAGDKVAFRIDRQTFEELNLLGKFRQGSVFHLFNTVKTSGGERLLNQLFNNAMTAAEAINERSANFRYFQQRGIAFPFDVKQVALMRDYVDAAAGSNRGLHLVDIVVKRTLAGLTRDERYKKIIQGIQATVETLKSCYDIVSELQPPAGAFAGSVAAIKALLDLPQVKKIRQVNIYQSLPAQGIVLYDYLIRGSYQMEMEKILHFIYELDVYIAVSGVAARRGFSYAKAFGREQNLLSVTNLRHPAIEQAIGNDLLMDGRKNVLFLTGANMAGKSTLMKSLGISLYLAHMGFPVAASEMSFSVREGLYSSINVADNIQLGYSHFYAEVIRVKQAAEATSRGEQLFLLFDELFKGTNVKDAYDGTLSVTESFANYKACLFVVSTHIIEVGEALKENPGLQFRFLPTYMEGVRPRYTYKLEEGITEDRQGMMIIRNEGILQSC</sequence>
<dbReference type="AlphaFoldDB" id="A0AAJ6BE67"/>
<proteinExistence type="predicted"/>
<dbReference type="SMART" id="SM00382">
    <property type="entry name" value="AAA"/>
    <property type="match status" value="2"/>
</dbReference>
<keyword evidence="3" id="KW-0238">DNA-binding</keyword>
<dbReference type="InterPro" id="IPR045076">
    <property type="entry name" value="MutS"/>
</dbReference>
<feature type="domain" description="DNA mismatch repair proteins mutS family" evidence="5">
    <location>
        <begin position="238"/>
        <end position="423"/>
    </location>
</feature>
<evidence type="ECO:0000256" key="1">
    <source>
        <dbReference type="ARBA" id="ARBA00022741"/>
    </source>
</evidence>
<dbReference type="SUPFAM" id="SSF52540">
    <property type="entry name" value="P-loop containing nucleoside triphosphate hydrolases"/>
    <property type="match status" value="2"/>
</dbReference>
<evidence type="ECO:0000256" key="2">
    <source>
        <dbReference type="ARBA" id="ARBA00022840"/>
    </source>
</evidence>
<dbReference type="GO" id="GO:0030983">
    <property type="term" value="F:mismatched DNA binding"/>
    <property type="evidence" value="ECO:0007669"/>
    <property type="project" value="InterPro"/>
</dbReference>
<accession>A0AAJ6BE67</accession>
<dbReference type="Gene3D" id="1.10.1420.10">
    <property type="match status" value="2"/>
</dbReference>
<keyword evidence="2" id="KW-0067">ATP-binding</keyword>
<name>A0AAJ6BE67_9BACT</name>
<dbReference type="InterPro" id="IPR000432">
    <property type="entry name" value="DNA_mismatch_repair_MutS_C"/>
</dbReference>
<evidence type="ECO:0000256" key="3">
    <source>
        <dbReference type="ARBA" id="ARBA00023125"/>
    </source>
</evidence>
<dbReference type="PANTHER" id="PTHR11361">
    <property type="entry name" value="DNA MISMATCH REPAIR PROTEIN MUTS FAMILY MEMBER"/>
    <property type="match status" value="1"/>
</dbReference>
<feature type="domain" description="AAA+ ATPase" evidence="4">
    <location>
        <begin position="688"/>
        <end position="836"/>
    </location>
</feature>
<dbReference type="InterPro" id="IPR003593">
    <property type="entry name" value="AAA+_ATPase"/>
</dbReference>
<dbReference type="Pfam" id="PF00488">
    <property type="entry name" value="MutS_V"/>
    <property type="match status" value="2"/>
</dbReference>
<dbReference type="GO" id="GO:0006298">
    <property type="term" value="P:mismatch repair"/>
    <property type="evidence" value="ECO:0007669"/>
    <property type="project" value="InterPro"/>
</dbReference>
<dbReference type="Proteomes" id="UP001220610">
    <property type="component" value="Chromosome"/>
</dbReference>
<organism evidence="6 7">
    <name type="scientific">Candidatus Pseudobacter hemicellulosilyticus</name>
    <dbReference type="NCBI Taxonomy" id="3121375"/>
    <lineage>
        <taxon>Bacteria</taxon>
        <taxon>Pseudomonadati</taxon>
        <taxon>Bacteroidota</taxon>
        <taxon>Chitinophagia</taxon>
        <taxon>Chitinophagales</taxon>
        <taxon>Chitinophagaceae</taxon>
        <taxon>Pseudobacter</taxon>
    </lineage>
</organism>
<dbReference type="SMART" id="SM00534">
    <property type="entry name" value="MUTSac"/>
    <property type="match status" value="2"/>
</dbReference>
<dbReference type="PANTHER" id="PTHR11361:SF99">
    <property type="entry name" value="DNA MISMATCH REPAIR PROTEIN"/>
    <property type="match status" value="1"/>
</dbReference>
<protein>
    <recommendedName>
        <fullName evidence="8">MutS-like protein</fullName>
    </recommendedName>
</protein>
<gene>
    <name evidence="6" type="ORF">P0Y53_14390</name>
</gene>
<evidence type="ECO:0000313" key="7">
    <source>
        <dbReference type="Proteomes" id="UP001220610"/>
    </source>
</evidence>
<evidence type="ECO:0008006" key="8">
    <source>
        <dbReference type="Google" id="ProtNLM"/>
    </source>
</evidence>
<dbReference type="EMBL" id="CP119311">
    <property type="protein sequence ID" value="WEK33678.1"/>
    <property type="molecule type" value="Genomic_DNA"/>
</dbReference>
<feature type="domain" description="DNA mismatch repair proteins mutS family" evidence="5">
    <location>
        <begin position="689"/>
        <end position="867"/>
    </location>
</feature>
<evidence type="ECO:0000313" key="6">
    <source>
        <dbReference type="EMBL" id="WEK33678.1"/>
    </source>
</evidence>
<evidence type="ECO:0000259" key="4">
    <source>
        <dbReference type="SMART" id="SM00382"/>
    </source>
</evidence>
<reference evidence="6" key="1">
    <citation type="submission" date="2023-03" db="EMBL/GenBank/DDBJ databases">
        <title>Andean soil-derived lignocellulolytic bacterial consortium as a source of novel taxa and putative plastic-active enzymes.</title>
        <authorList>
            <person name="Diaz-Garcia L."/>
            <person name="Chuvochina M."/>
            <person name="Feuerriegel G."/>
            <person name="Bunk B."/>
            <person name="Sproer C."/>
            <person name="Streit W.R."/>
            <person name="Rodriguez L.M."/>
            <person name="Overmann J."/>
            <person name="Jimenez D.J."/>
        </authorList>
    </citation>
    <scope>NUCLEOTIDE SEQUENCE</scope>
    <source>
        <strain evidence="6">MAG 7</strain>
    </source>
</reference>
<evidence type="ECO:0000259" key="5">
    <source>
        <dbReference type="SMART" id="SM00534"/>
    </source>
</evidence>
<dbReference type="SUPFAM" id="SSF48334">
    <property type="entry name" value="DNA repair protein MutS, domain III"/>
    <property type="match status" value="2"/>
</dbReference>
<keyword evidence="1" id="KW-0547">Nucleotide-binding</keyword>
<dbReference type="Pfam" id="PF05192">
    <property type="entry name" value="MutS_III"/>
    <property type="match status" value="1"/>
</dbReference>
<dbReference type="InterPro" id="IPR027417">
    <property type="entry name" value="P-loop_NTPase"/>
</dbReference>